<name>A0A1D8AFE2_9SPHN</name>
<dbReference type="EMBL" id="CP017077">
    <property type="protein sequence ID" value="AOR80781.1"/>
    <property type="molecule type" value="Genomic_DNA"/>
</dbReference>
<sequence>MISADLGHQLENFVSTLVATGRYNSKSEVLREGVRLIQDRETRLAALDASIIRGLGDAAVGNVTPATEVFDRLEAKYRDMSAQPE</sequence>
<dbReference type="InterPro" id="IPR010985">
    <property type="entry name" value="Ribbon_hlx_hlx"/>
</dbReference>
<dbReference type="Proteomes" id="UP000094626">
    <property type="component" value="Plasmid pSA2"/>
</dbReference>
<dbReference type="InterPro" id="IPR022789">
    <property type="entry name" value="ParD"/>
</dbReference>
<dbReference type="PANTHER" id="PTHR36582:SF2">
    <property type="entry name" value="ANTITOXIN PARD"/>
    <property type="match status" value="1"/>
</dbReference>
<dbReference type="PANTHER" id="PTHR36582">
    <property type="entry name" value="ANTITOXIN PARD"/>
    <property type="match status" value="1"/>
</dbReference>
<dbReference type="Pfam" id="PF03693">
    <property type="entry name" value="ParD_antitoxin"/>
    <property type="match status" value="1"/>
</dbReference>
<accession>A0A1D8AFE2</accession>
<comment type="similarity">
    <text evidence="1">Belongs to the ParD antitoxin family.</text>
</comment>
<dbReference type="InterPro" id="IPR038296">
    <property type="entry name" value="ParD_sf"/>
</dbReference>
<evidence type="ECO:0000256" key="2">
    <source>
        <dbReference type="ARBA" id="ARBA00022649"/>
    </source>
</evidence>
<evidence type="ECO:0000313" key="3">
    <source>
        <dbReference type="EMBL" id="AOR80781.1"/>
    </source>
</evidence>
<organism evidence="3 4">
    <name type="scientific">Novosphingobium resinovorum</name>
    <dbReference type="NCBI Taxonomy" id="158500"/>
    <lineage>
        <taxon>Bacteria</taxon>
        <taxon>Pseudomonadati</taxon>
        <taxon>Pseudomonadota</taxon>
        <taxon>Alphaproteobacteria</taxon>
        <taxon>Sphingomonadales</taxon>
        <taxon>Sphingomonadaceae</taxon>
        <taxon>Novosphingobium</taxon>
    </lineage>
</organism>
<dbReference type="Gene3D" id="6.10.10.120">
    <property type="entry name" value="Antitoxin ParD1-like"/>
    <property type="match status" value="1"/>
</dbReference>
<geneLocation type="plasmid" evidence="3 4">
    <name>pSA2</name>
</geneLocation>
<dbReference type="KEGG" id="nre:BES08_28675"/>
<dbReference type="OrthoDB" id="9815501at2"/>
<keyword evidence="3" id="KW-0614">Plasmid</keyword>
<evidence type="ECO:0000256" key="1">
    <source>
        <dbReference type="ARBA" id="ARBA00008580"/>
    </source>
</evidence>
<proteinExistence type="inferred from homology"/>
<dbReference type="AlphaFoldDB" id="A0A1D8AFE2"/>
<dbReference type="SUPFAM" id="SSF47598">
    <property type="entry name" value="Ribbon-helix-helix"/>
    <property type="match status" value="1"/>
</dbReference>
<reference evidence="4" key="1">
    <citation type="journal article" date="2017" name="J. Biotechnol.">
        <title>Complete genome sequence of Novosphingobium resinovorum SA1, a versatile xenobiotic-degrading bacterium capable of utilizing sulfanilic acid.</title>
        <authorList>
            <person name="Hegedus B."/>
            <person name="Kos P.B."/>
            <person name="Balint B."/>
            <person name="Maroti G."/>
            <person name="Gan H.M."/>
            <person name="Perei K."/>
            <person name="Rakhely G."/>
        </authorList>
    </citation>
    <scope>NUCLEOTIDE SEQUENCE [LARGE SCALE GENOMIC DNA]</scope>
    <source>
        <strain evidence="4">SA1</strain>
    </source>
</reference>
<protein>
    <submittedName>
        <fullName evidence="3">Addiction module antitoxin</fullName>
    </submittedName>
</protein>
<evidence type="ECO:0000313" key="4">
    <source>
        <dbReference type="Proteomes" id="UP000094626"/>
    </source>
</evidence>
<dbReference type="NCBIfam" id="TIGR02606">
    <property type="entry name" value="antidote_CC2985"/>
    <property type="match status" value="1"/>
</dbReference>
<gene>
    <name evidence="3" type="ORF">BES08_28675</name>
</gene>
<dbReference type="RefSeq" id="WP_008833390.1">
    <property type="nucleotide sequence ID" value="NZ_CP017077.1"/>
</dbReference>
<dbReference type="GO" id="GO:0006355">
    <property type="term" value="P:regulation of DNA-templated transcription"/>
    <property type="evidence" value="ECO:0007669"/>
    <property type="project" value="InterPro"/>
</dbReference>
<keyword evidence="2" id="KW-1277">Toxin-antitoxin system</keyword>
<keyword evidence="4" id="KW-1185">Reference proteome</keyword>